<dbReference type="Proteomes" id="UP001054945">
    <property type="component" value="Unassembled WGS sequence"/>
</dbReference>
<feature type="compositionally biased region" description="Polar residues" evidence="1">
    <location>
        <begin position="101"/>
        <end position="119"/>
    </location>
</feature>
<organism evidence="2 3">
    <name type="scientific">Caerostris extrusa</name>
    <name type="common">Bark spider</name>
    <name type="synonym">Caerostris bankana</name>
    <dbReference type="NCBI Taxonomy" id="172846"/>
    <lineage>
        <taxon>Eukaryota</taxon>
        <taxon>Metazoa</taxon>
        <taxon>Ecdysozoa</taxon>
        <taxon>Arthropoda</taxon>
        <taxon>Chelicerata</taxon>
        <taxon>Arachnida</taxon>
        <taxon>Araneae</taxon>
        <taxon>Araneomorphae</taxon>
        <taxon>Entelegynae</taxon>
        <taxon>Araneoidea</taxon>
        <taxon>Araneidae</taxon>
        <taxon>Caerostris</taxon>
    </lineage>
</organism>
<dbReference type="EMBL" id="BPLR01014015">
    <property type="protein sequence ID" value="GIY65661.1"/>
    <property type="molecule type" value="Genomic_DNA"/>
</dbReference>
<keyword evidence="3" id="KW-1185">Reference proteome</keyword>
<feature type="region of interest" description="Disordered" evidence="1">
    <location>
        <begin position="73"/>
        <end position="126"/>
    </location>
</feature>
<evidence type="ECO:0000313" key="3">
    <source>
        <dbReference type="Proteomes" id="UP001054945"/>
    </source>
</evidence>
<proteinExistence type="predicted"/>
<reference evidence="2 3" key="1">
    <citation type="submission" date="2021-06" db="EMBL/GenBank/DDBJ databases">
        <title>Caerostris extrusa draft genome.</title>
        <authorList>
            <person name="Kono N."/>
            <person name="Arakawa K."/>
        </authorList>
    </citation>
    <scope>NUCLEOTIDE SEQUENCE [LARGE SCALE GENOMIC DNA]</scope>
</reference>
<comment type="caution">
    <text evidence="2">The sequence shown here is derived from an EMBL/GenBank/DDBJ whole genome shotgun (WGS) entry which is preliminary data.</text>
</comment>
<name>A0AAV4V5T5_CAEEX</name>
<evidence type="ECO:0000256" key="1">
    <source>
        <dbReference type="SAM" id="MobiDB-lite"/>
    </source>
</evidence>
<protein>
    <submittedName>
        <fullName evidence="2">Uncharacterized protein</fullName>
    </submittedName>
</protein>
<sequence length="126" mass="14074">MAFWNPAGQFRMTLPDALKTKKKKKKLSQALNIHWRICTTLKPTVHNIHHHSLYNEPYTFSPKITFPRFAQEVAKPSNKAPNPATPTTHAGHEPSSRQRRCGNNTGAETGAPQQASCPVSQLYAIT</sequence>
<evidence type="ECO:0000313" key="2">
    <source>
        <dbReference type="EMBL" id="GIY65661.1"/>
    </source>
</evidence>
<dbReference type="AlphaFoldDB" id="A0AAV4V5T5"/>
<accession>A0AAV4V5T5</accession>
<gene>
    <name evidence="2" type="ORF">CEXT_740702</name>
</gene>